<comment type="caution">
    <text evidence="1">The sequence shown here is derived from an EMBL/GenBank/DDBJ whole genome shotgun (WGS) entry which is preliminary data.</text>
</comment>
<accession>A0ABV7QQW3</accession>
<dbReference type="InterPro" id="IPR008792">
    <property type="entry name" value="PQQD"/>
</dbReference>
<evidence type="ECO:0000313" key="1">
    <source>
        <dbReference type="EMBL" id="MFC3515685.1"/>
    </source>
</evidence>
<gene>
    <name evidence="1" type="ORF">ACFORO_36375</name>
</gene>
<dbReference type="InterPro" id="IPR041881">
    <property type="entry name" value="PqqD_sf"/>
</dbReference>
<name>A0ABV7QQW3_9PSEU</name>
<dbReference type="Pfam" id="PF05402">
    <property type="entry name" value="PqqD"/>
    <property type="match status" value="1"/>
</dbReference>
<keyword evidence="2" id="KW-1185">Reference proteome</keyword>
<dbReference type="NCBIfam" id="NF033530">
    <property type="entry name" value="lasso_PqqD_Strm"/>
    <property type="match status" value="1"/>
</dbReference>
<dbReference type="RefSeq" id="WP_377876367.1">
    <property type="nucleotide sequence ID" value="NZ_JBHMAY010000093.1"/>
</dbReference>
<dbReference type="EMBL" id="JBHRWI010000053">
    <property type="protein sequence ID" value="MFC3515685.1"/>
    <property type="molecule type" value="Genomic_DNA"/>
</dbReference>
<dbReference type="Gene3D" id="1.10.10.1150">
    <property type="entry name" value="Coenzyme PQQ synthesis protein D (PqqD)"/>
    <property type="match status" value="1"/>
</dbReference>
<dbReference type="Proteomes" id="UP001595764">
    <property type="component" value="Unassembled WGS sequence"/>
</dbReference>
<sequence>MRLHPDVTTTDTPDGTVLLHLTTGRYWQLNVTGSTVLQGLLDGSDPEGIAAELASLHGVDEAVTRKDVTAVLDQLQSAGLVTA</sequence>
<proteinExistence type="predicted"/>
<reference evidence="2" key="1">
    <citation type="journal article" date="2019" name="Int. J. Syst. Evol. Microbiol.">
        <title>The Global Catalogue of Microorganisms (GCM) 10K type strain sequencing project: providing services to taxonomists for standard genome sequencing and annotation.</title>
        <authorList>
            <consortium name="The Broad Institute Genomics Platform"/>
            <consortium name="The Broad Institute Genome Sequencing Center for Infectious Disease"/>
            <person name="Wu L."/>
            <person name="Ma J."/>
        </authorList>
    </citation>
    <scope>NUCLEOTIDE SEQUENCE [LARGE SCALE GENOMIC DNA]</scope>
    <source>
        <strain evidence="2">CGMCC 4.7682</strain>
    </source>
</reference>
<evidence type="ECO:0000313" key="2">
    <source>
        <dbReference type="Proteomes" id="UP001595764"/>
    </source>
</evidence>
<organism evidence="1 2">
    <name type="scientific">Amycolatopsis halotolerans</name>
    <dbReference type="NCBI Taxonomy" id="330083"/>
    <lineage>
        <taxon>Bacteria</taxon>
        <taxon>Bacillati</taxon>
        <taxon>Actinomycetota</taxon>
        <taxon>Actinomycetes</taxon>
        <taxon>Pseudonocardiales</taxon>
        <taxon>Pseudonocardiaceae</taxon>
        <taxon>Amycolatopsis</taxon>
    </lineage>
</organism>
<protein>
    <submittedName>
        <fullName evidence="1">Lasso peptide biosynthesis PqqD family chaperone</fullName>
    </submittedName>
</protein>